<evidence type="ECO:0000313" key="2">
    <source>
        <dbReference type="Proteomes" id="UP000299102"/>
    </source>
</evidence>
<dbReference type="Proteomes" id="UP000299102">
    <property type="component" value="Unassembled WGS sequence"/>
</dbReference>
<name>A0A4C1XMG2_EUMVA</name>
<accession>A0A4C1XMG2</accession>
<keyword evidence="2" id="KW-1185">Reference proteome</keyword>
<gene>
    <name evidence="1" type="ORF">EVAR_5262_1</name>
</gene>
<protein>
    <submittedName>
        <fullName evidence="1">Uncharacterized protein</fullName>
    </submittedName>
</protein>
<reference evidence="1 2" key="1">
    <citation type="journal article" date="2019" name="Commun. Biol.">
        <title>The bagworm genome reveals a unique fibroin gene that provides high tensile strength.</title>
        <authorList>
            <person name="Kono N."/>
            <person name="Nakamura H."/>
            <person name="Ohtoshi R."/>
            <person name="Tomita M."/>
            <person name="Numata K."/>
            <person name="Arakawa K."/>
        </authorList>
    </citation>
    <scope>NUCLEOTIDE SEQUENCE [LARGE SCALE GENOMIC DNA]</scope>
</reference>
<evidence type="ECO:0000313" key="1">
    <source>
        <dbReference type="EMBL" id="GBP65116.1"/>
    </source>
</evidence>
<organism evidence="1 2">
    <name type="scientific">Eumeta variegata</name>
    <name type="common">Bagworm moth</name>
    <name type="synonym">Eumeta japonica</name>
    <dbReference type="NCBI Taxonomy" id="151549"/>
    <lineage>
        <taxon>Eukaryota</taxon>
        <taxon>Metazoa</taxon>
        <taxon>Ecdysozoa</taxon>
        <taxon>Arthropoda</taxon>
        <taxon>Hexapoda</taxon>
        <taxon>Insecta</taxon>
        <taxon>Pterygota</taxon>
        <taxon>Neoptera</taxon>
        <taxon>Endopterygota</taxon>
        <taxon>Lepidoptera</taxon>
        <taxon>Glossata</taxon>
        <taxon>Ditrysia</taxon>
        <taxon>Tineoidea</taxon>
        <taxon>Psychidae</taxon>
        <taxon>Oiketicinae</taxon>
        <taxon>Eumeta</taxon>
    </lineage>
</organism>
<comment type="caution">
    <text evidence="1">The sequence shown here is derived from an EMBL/GenBank/DDBJ whole genome shotgun (WGS) entry which is preliminary data.</text>
</comment>
<dbReference type="AlphaFoldDB" id="A0A4C1XMG2"/>
<dbReference type="EMBL" id="BGZK01000919">
    <property type="protein sequence ID" value="GBP65116.1"/>
    <property type="molecule type" value="Genomic_DNA"/>
</dbReference>
<proteinExistence type="predicted"/>
<sequence>MHEKIDVIVPLRSMSRSASEARVVGSVRFVLHLSPLYSPTLLQHENLPVRSVKYRTFTEYGHELAASAVAFHLVSESSGGPLFSPPSISPIHPFIRYPIPSQEDGNAMVALCCDKPPSSFGGDDHLLSDSSPAHLSLEYAIKNPIQPDMEKFYGCSRIII</sequence>